<gene>
    <name evidence="7" type="ORF">LLUT_LOCUS18462</name>
</gene>
<accession>A0AAV1X765</accession>
<keyword evidence="4 6" id="KW-0964">Secreted</keyword>
<evidence type="ECO:0000256" key="4">
    <source>
        <dbReference type="ARBA" id="ARBA00022525"/>
    </source>
</evidence>
<evidence type="ECO:0000256" key="5">
    <source>
        <dbReference type="ARBA" id="ARBA00022729"/>
    </source>
</evidence>
<dbReference type="InterPro" id="IPR010264">
    <property type="entry name" value="Self-incomp_S1"/>
</dbReference>
<reference evidence="7 8" key="1">
    <citation type="submission" date="2024-03" db="EMBL/GenBank/DDBJ databases">
        <authorList>
            <person name="Martinez-Hernandez J."/>
        </authorList>
    </citation>
    <scope>NUCLEOTIDE SEQUENCE [LARGE SCALE GENOMIC DNA]</scope>
</reference>
<evidence type="ECO:0000313" key="7">
    <source>
        <dbReference type="EMBL" id="CAL0317402.1"/>
    </source>
</evidence>
<dbReference type="PANTHER" id="PTHR31232">
    <property type="match status" value="1"/>
</dbReference>
<dbReference type="GO" id="GO:0060320">
    <property type="term" value="P:rejection of self pollen"/>
    <property type="evidence" value="ECO:0007669"/>
    <property type="project" value="UniProtKB-KW"/>
</dbReference>
<feature type="signal peptide" evidence="6">
    <location>
        <begin position="1"/>
        <end position="30"/>
    </location>
</feature>
<name>A0AAV1X765_LUPLU</name>
<comment type="caution">
    <text evidence="7">The sequence shown here is derived from an EMBL/GenBank/DDBJ whole genome shotgun (WGS) entry which is preliminary data.</text>
</comment>
<keyword evidence="5 6" id="KW-0732">Signal</keyword>
<feature type="chain" id="PRO_5043108153" description="S-protein homolog" evidence="6">
    <location>
        <begin position="31"/>
        <end position="174"/>
    </location>
</feature>
<evidence type="ECO:0000256" key="1">
    <source>
        <dbReference type="ARBA" id="ARBA00004613"/>
    </source>
</evidence>
<evidence type="ECO:0000256" key="2">
    <source>
        <dbReference type="ARBA" id="ARBA00005581"/>
    </source>
</evidence>
<dbReference type="AlphaFoldDB" id="A0AAV1X765"/>
<evidence type="ECO:0000256" key="3">
    <source>
        <dbReference type="ARBA" id="ARBA00022471"/>
    </source>
</evidence>
<dbReference type="GO" id="GO:0005576">
    <property type="term" value="C:extracellular region"/>
    <property type="evidence" value="ECO:0007669"/>
    <property type="project" value="UniProtKB-SubCell"/>
</dbReference>
<dbReference type="PANTHER" id="PTHR31232:SF43">
    <property type="entry name" value="S-PROTEIN HOMOLOG 29-RELATED"/>
    <property type="match status" value="1"/>
</dbReference>
<keyword evidence="8" id="KW-1185">Reference proteome</keyword>
<dbReference type="Proteomes" id="UP001497480">
    <property type="component" value="Unassembled WGS sequence"/>
</dbReference>
<dbReference type="Pfam" id="PF05938">
    <property type="entry name" value="Self-incomp_S1"/>
    <property type="match status" value="1"/>
</dbReference>
<proteinExistence type="inferred from homology"/>
<dbReference type="EMBL" id="CAXHTB010000012">
    <property type="protein sequence ID" value="CAL0317402.1"/>
    <property type="molecule type" value="Genomic_DNA"/>
</dbReference>
<comment type="subcellular location">
    <subcellularLocation>
        <location evidence="1 6">Secreted</location>
    </subcellularLocation>
</comment>
<keyword evidence="3 6" id="KW-0713">Self-incompatibility</keyword>
<protein>
    <recommendedName>
        <fullName evidence="6">S-protein homolog</fullName>
    </recommendedName>
</protein>
<evidence type="ECO:0000313" key="8">
    <source>
        <dbReference type="Proteomes" id="UP001497480"/>
    </source>
</evidence>
<sequence>MATLVYKIVLLSLMLVTIFVTSQMMDGAEAFKIIPKAHIGITNSLTGLQLSFRCKDKTRDNGFHTLAPHETYNFGFKIDIYFNTTQWFCHFDWEGESHFFDIYVRTRDRCWDCYWIIQKTGPCKIKLNNQFDCYGWDNELQHELQGWKRLLNSNTTTQQESPLDLKPLNSQGSE</sequence>
<organism evidence="7 8">
    <name type="scientific">Lupinus luteus</name>
    <name type="common">European yellow lupine</name>
    <dbReference type="NCBI Taxonomy" id="3873"/>
    <lineage>
        <taxon>Eukaryota</taxon>
        <taxon>Viridiplantae</taxon>
        <taxon>Streptophyta</taxon>
        <taxon>Embryophyta</taxon>
        <taxon>Tracheophyta</taxon>
        <taxon>Spermatophyta</taxon>
        <taxon>Magnoliopsida</taxon>
        <taxon>eudicotyledons</taxon>
        <taxon>Gunneridae</taxon>
        <taxon>Pentapetalae</taxon>
        <taxon>rosids</taxon>
        <taxon>fabids</taxon>
        <taxon>Fabales</taxon>
        <taxon>Fabaceae</taxon>
        <taxon>Papilionoideae</taxon>
        <taxon>50 kb inversion clade</taxon>
        <taxon>genistoids sensu lato</taxon>
        <taxon>core genistoids</taxon>
        <taxon>Genisteae</taxon>
        <taxon>Lupinus</taxon>
    </lineage>
</organism>
<comment type="similarity">
    <text evidence="2 6">Belongs to the plant self-incompatibility (S1) protein family.</text>
</comment>
<evidence type="ECO:0000256" key="6">
    <source>
        <dbReference type="RuleBase" id="RU367044"/>
    </source>
</evidence>